<dbReference type="EMBL" id="JAKROA010000013">
    <property type="protein sequence ID" value="KAL5104323.1"/>
    <property type="molecule type" value="Genomic_DNA"/>
</dbReference>
<reference evidence="2 3" key="1">
    <citation type="journal article" date="2022" name="Front. Cell. Infect. Microbiol.">
        <title>The Genomes of Two Strains of Taenia crassiceps the Animal Model for the Study of Human Cysticercosis.</title>
        <authorList>
            <person name="Bobes R.J."/>
            <person name="Estrada K."/>
            <person name="Rios-Valencia D.G."/>
            <person name="Calderon-Gallegos A."/>
            <person name="de la Torre P."/>
            <person name="Carrero J.C."/>
            <person name="Sanchez-Flores A."/>
            <person name="Laclette J.P."/>
        </authorList>
    </citation>
    <scope>NUCLEOTIDE SEQUENCE [LARGE SCALE GENOMIC DNA]</scope>
    <source>
        <strain evidence="2">WFUcys</strain>
    </source>
</reference>
<feature type="compositionally biased region" description="Pro residues" evidence="1">
    <location>
        <begin position="132"/>
        <end position="142"/>
    </location>
</feature>
<comment type="caution">
    <text evidence="2">The sequence shown here is derived from an EMBL/GenBank/DDBJ whole genome shotgun (WGS) entry which is preliminary data.</text>
</comment>
<proteinExistence type="predicted"/>
<evidence type="ECO:0000313" key="2">
    <source>
        <dbReference type="EMBL" id="KAL5104323.1"/>
    </source>
</evidence>
<evidence type="ECO:0000313" key="3">
    <source>
        <dbReference type="Proteomes" id="UP001651158"/>
    </source>
</evidence>
<dbReference type="Proteomes" id="UP001651158">
    <property type="component" value="Unassembled WGS sequence"/>
</dbReference>
<accession>A0ABR4Q457</accession>
<feature type="compositionally biased region" description="Low complexity" evidence="1">
    <location>
        <begin position="177"/>
        <end position="191"/>
    </location>
</feature>
<sequence>MEKKRRRLLAHPDGCTDESTTSDYCTTDCDVFDVSDADIFAAIFDKLQPEPKGRKCPTIRPKLVGHTARRKKPPSDHRISATKITYVITPFKPLGFTYRDHLEKTCWREKCATAGVPSDLPRRPSSLTRFAPPNPPPHPQPNLPAQAQNIARNKSPRGVLKLPPQLRARCKRMSRLSCPSSSSSSSSSSPSFHYPSRGRPHARKKVLVQNSAKRGTHKSPSLPPKSHSRDTNGSDEGCHTTRSYVVFTKKDLPVGDVTKNQAVLIAAYAVLDSKRPIAHHLFGDVTRDGIK</sequence>
<organism evidence="2 3">
    <name type="scientific">Taenia crassiceps</name>
    <dbReference type="NCBI Taxonomy" id="6207"/>
    <lineage>
        <taxon>Eukaryota</taxon>
        <taxon>Metazoa</taxon>
        <taxon>Spiralia</taxon>
        <taxon>Lophotrochozoa</taxon>
        <taxon>Platyhelminthes</taxon>
        <taxon>Cestoda</taxon>
        <taxon>Eucestoda</taxon>
        <taxon>Cyclophyllidea</taxon>
        <taxon>Taeniidae</taxon>
        <taxon>Taenia</taxon>
    </lineage>
</organism>
<feature type="region of interest" description="Disordered" evidence="1">
    <location>
        <begin position="117"/>
        <end position="145"/>
    </location>
</feature>
<feature type="compositionally biased region" description="Basic residues" evidence="1">
    <location>
        <begin position="196"/>
        <end position="206"/>
    </location>
</feature>
<feature type="compositionally biased region" description="Basic and acidic residues" evidence="1">
    <location>
        <begin position="227"/>
        <end position="239"/>
    </location>
</feature>
<name>A0ABR4Q457_9CEST</name>
<keyword evidence="3" id="KW-1185">Reference proteome</keyword>
<protein>
    <submittedName>
        <fullName evidence="2">Uncharacterized protein</fullName>
    </submittedName>
</protein>
<gene>
    <name evidence="2" type="ORF">TcWFU_007732</name>
</gene>
<feature type="region of interest" description="Disordered" evidence="1">
    <location>
        <begin position="170"/>
        <end position="239"/>
    </location>
</feature>
<evidence type="ECO:0000256" key="1">
    <source>
        <dbReference type="SAM" id="MobiDB-lite"/>
    </source>
</evidence>